<keyword evidence="4 8" id="KW-1003">Cell membrane</keyword>
<dbReference type="RefSeq" id="WP_065858591.1">
    <property type="nucleotide sequence ID" value="NZ_LYPC01000028.1"/>
</dbReference>
<dbReference type="PANTHER" id="PTHR23502:SF132">
    <property type="entry name" value="POLYAMINE TRANSPORTER 2-RELATED"/>
    <property type="match status" value="1"/>
</dbReference>
<feature type="transmembrane region" description="Helical" evidence="8">
    <location>
        <begin position="172"/>
        <end position="192"/>
    </location>
</feature>
<dbReference type="Proteomes" id="UP000093309">
    <property type="component" value="Unassembled WGS sequence"/>
</dbReference>
<dbReference type="InterPro" id="IPR011701">
    <property type="entry name" value="MFS"/>
</dbReference>
<feature type="transmembrane region" description="Helical" evidence="8">
    <location>
        <begin position="85"/>
        <end position="107"/>
    </location>
</feature>
<dbReference type="InterPro" id="IPR004812">
    <property type="entry name" value="Efflux_drug-R_Bcr/CmlA"/>
</dbReference>
<dbReference type="OrthoDB" id="9800416at2"/>
<keyword evidence="7 8" id="KW-0472">Membrane</keyword>
<dbReference type="AlphaFoldDB" id="A0A1C0ZTU7"/>
<evidence type="ECO:0000256" key="1">
    <source>
        <dbReference type="ARBA" id="ARBA00004651"/>
    </source>
</evidence>
<keyword evidence="6 8" id="KW-1133">Transmembrane helix</keyword>
<dbReference type="CDD" id="cd17320">
    <property type="entry name" value="MFS_MdfA_MDR_like"/>
    <property type="match status" value="1"/>
</dbReference>
<evidence type="ECO:0000256" key="7">
    <source>
        <dbReference type="ARBA" id="ARBA00023136"/>
    </source>
</evidence>
<dbReference type="PANTHER" id="PTHR23502">
    <property type="entry name" value="MAJOR FACILITATOR SUPERFAMILY"/>
    <property type="match status" value="1"/>
</dbReference>
<organism evidence="10 11">
    <name type="scientific">Paenibacillus pectinilyticus</name>
    <dbReference type="NCBI Taxonomy" id="512399"/>
    <lineage>
        <taxon>Bacteria</taxon>
        <taxon>Bacillati</taxon>
        <taxon>Bacillota</taxon>
        <taxon>Bacilli</taxon>
        <taxon>Bacillales</taxon>
        <taxon>Paenibacillaceae</taxon>
        <taxon>Paenibacillus</taxon>
    </lineage>
</organism>
<dbReference type="GO" id="GO:1990961">
    <property type="term" value="P:xenobiotic detoxification by transmembrane export across the plasma membrane"/>
    <property type="evidence" value="ECO:0007669"/>
    <property type="project" value="InterPro"/>
</dbReference>
<evidence type="ECO:0000313" key="10">
    <source>
        <dbReference type="EMBL" id="OCT11497.1"/>
    </source>
</evidence>
<evidence type="ECO:0000256" key="6">
    <source>
        <dbReference type="ARBA" id="ARBA00022989"/>
    </source>
</evidence>
<feature type="transmembrane region" description="Helical" evidence="8">
    <location>
        <begin position="16"/>
        <end position="33"/>
    </location>
</feature>
<feature type="domain" description="Major facilitator superfamily (MFS) profile" evidence="9">
    <location>
        <begin position="15"/>
        <end position="401"/>
    </location>
</feature>
<dbReference type="PROSITE" id="PS50850">
    <property type="entry name" value="MFS"/>
    <property type="match status" value="1"/>
</dbReference>
<dbReference type="GO" id="GO:0042910">
    <property type="term" value="F:xenobiotic transmembrane transporter activity"/>
    <property type="evidence" value="ECO:0007669"/>
    <property type="project" value="InterPro"/>
</dbReference>
<name>A0A1C0ZTU7_9BACL</name>
<evidence type="ECO:0000256" key="8">
    <source>
        <dbReference type="RuleBase" id="RU365088"/>
    </source>
</evidence>
<feature type="transmembrane region" description="Helical" evidence="8">
    <location>
        <begin position="315"/>
        <end position="339"/>
    </location>
</feature>
<dbReference type="InterPro" id="IPR001958">
    <property type="entry name" value="Tet-R_TetA/multi-R_MdtG-like"/>
</dbReference>
<dbReference type="GO" id="GO:0005886">
    <property type="term" value="C:plasma membrane"/>
    <property type="evidence" value="ECO:0007669"/>
    <property type="project" value="UniProtKB-SubCell"/>
</dbReference>
<dbReference type="Pfam" id="PF07690">
    <property type="entry name" value="MFS_1"/>
    <property type="match status" value="1"/>
</dbReference>
<dbReference type="SUPFAM" id="SSF103473">
    <property type="entry name" value="MFS general substrate transporter"/>
    <property type="match status" value="1"/>
</dbReference>
<dbReference type="EMBL" id="LYPC01000028">
    <property type="protein sequence ID" value="OCT11497.1"/>
    <property type="molecule type" value="Genomic_DNA"/>
</dbReference>
<evidence type="ECO:0000256" key="5">
    <source>
        <dbReference type="ARBA" id="ARBA00022692"/>
    </source>
</evidence>
<evidence type="ECO:0000256" key="3">
    <source>
        <dbReference type="ARBA" id="ARBA00022448"/>
    </source>
</evidence>
<proteinExistence type="inferred from homology"/>
<feature type="transmembrane region" description="Helical" evidence="8">
    <location>
        <begin position="221"/>
        <end position="240"/>
    </location>
</feature>
<reference evidence="11" key="1">
    <citation type="submission" date="2016-05" db="EMBL/GenBank/DDBJ databases">
        <title>Paenibacillus oryzae. sp. nov., isolated from the rice root.</title>
        <authorList>
            <person name="Zhang J."/>
            <person name="Zhang X."/>
        </authorList>
    </citation>
    <scope>NUCLEOTIDE SEQUENCE [LARGE SCALE GENOMIC DNA]</scope>
    <source>
        <strain evidence="11">KCTC13222</strain>
    </source>
</reference>
<feature type="transmembrane region" description="Helical" evidence="8">
    <location>
        <begin position="288"/>
        <end position="309"/>
    </location>
</feature>
<dbReference type="InterPro" id="IPR020846">
    <property type="entry name" value="MFS_dom"/>
</dbReference>
<dbReference type="InterPro" id="IPR036259">
    <property type="entry name" value="MFS_trans_sf"/>
</dbReference>
<dbReference type="FunFam" id="1.20.1720.10:FF:000005">
    <property type="entry name" value="Bcr/CflA family efflux transporter"/>
    <property type="match status" value="1"/>
</dbReference>
<comment type="subcellular location">
    <subcellularLocation>
        <location evidence="1 8">Cell membrane</location>
        <topology evidence="1 8">Multi-pass membrane protein</topology>
    </subcellularLocation>
</comment>
<evidence type="ECO:0000256" key="4">
    <source>
        <dbReference type="ARBA" id="ARBA00022475"/>
    </source>
</evidence>
<feature type="transmembrane region" description="Helical" evidence="8">
    <location>
        <begin position="113"/>
        <end position="130"/>
    </location>
</feature>
<keyword evidence="5 8" id="KW-0812">Transmembrane</keyword>
<evidence type="ECO:0000313" key="11">
    <source>
        <dbReference type="Proteomes" id="UP000093309"/>
    </source>
</evidence>
<feature type="transmembrane region" description="Helical" evidence="8">
    <location>
        <begin position="142"/>
        <end position="160"/>
    </location>
</feature>
<keyword evidence="11" id="KW-1185">Reference proteome</keyword>
<dbReference type="NCBIfam" id="TIGR00710">
    <property type="entry name" value="efflux_Bcr_CflA"/>
    <property type="match status" value="1"/>
</dbReference>
<dbReference type="Gene3D" id="1.20.1720.10">
    <property type="entry name" value="Multidrug resistance protein D"/>
    <property type="match status" value="1"/>
</dbReference>
<comment type="similarity">
    <text evidence="2 8">Belongs to the major facilitator superfamily. Bcr/CmlA family.</text>
</comment>
<feature type="transmembrane region" description="Helical" evidence="8">
    <location>
        <begin position="260"/>
        <end position="281"/>
    </location>
</feature>
<sequence>MSIASQSKEIKSGSRLWMVLVLGLLASFGPLSLDMYLPALPVIADDLHTTTSLAQMSLTACMLGLSLGQLVAGSVSDVRGRRMPLLVGLLVYGIASALCMFAPSIWAFLILRFVQGMAGAAGIVISRAIVRDMYEGVALTKFFALLMLVNGSAPILAPIIGGQLLQFTSWRGVFLVLSLVGVVMLIIVVLGLKETHPPERRSKGGLTNTLRIFRGLLTDRLFMAYALTQGLVFAGMFAYISGSPFVLQDIFDVSPQMFSVIFAVNGAGVILAGQITGRLAGKVSNQRLLAGGLVLAVLGGLLLLVATLIGAGLYLILPAFFLIVSCIGPISVSTSSLALQNQGKTAGSAAALLGLMTFVIGGLVAPLVGLGGSQTAIPLGIIIAVMELGAVVCFVFLAREKT</sequence>
<feature type="transmembrane region" description="Helical" evidence="8">
    <location>
        <begin position="376"/>
        <end position="398"/>
    </location>
</feature>
<gene>
    <name evidence="10" type="ORF">A8709_07470</name>
</gene>
<feature type="transmembrane region" description="Helical" evidence="8">
    <location>
        <begin position="53"/>
        <end position="73"/>
    </location>
</feature>
<evidence type="ECO:0000256" key="2">
    <source>
        <dbReference type="ARBA" id="ARBA00006236"/>
    </source>
</evidence>
<evidence type="ECO:0000259" key="9">
    <source>
        <dbReference type="PROSITE" id="PS50850"/>
    </source>
</evidence>
<feature type="transmembrane region" description="Helical" evidence="8">
    <location>
        <begin position="351"/>
        <end position="370"/>
    </location>
</feature>
<dbReference type="STRING" id="512399.A8709_07470"/>
<keyword evidence="3 8" id="KW-0813">Transport</keyword>
<accession>A0A1C0ZTU7</accession>
<comment type="caution">
    <text evidence="10">The sequence shown here is derived from an EMBL/GenBank/DDBJ whole genome shotgun (WGS) entry which is preliminary data.</text>
</comment>
<protein>
    <recommendedName>
        <fullName evidence="8">Bcr/CflA family efflux transporter</fullName>
    </recommendedName>
</protein>
<dbReference type="PRINTS" id="PR01035">
    <property type="entry name" value="TCRTETA"/>
</dbReference>